<dbReference type="OrthoDB" id="9779910at2"/>
<dbReference type="AlphaFoldDB" id="A0A2U3LVU2"/>
<gene>
    <name evidence="3" type="ORF">SBF1_880018</name>
</gene>
<evidence type="ECO:0000313" key="3">
    <source>
        <dbReference type="EMBL" id="SPF55966.1"/>
    </source>
</evidence>
<dbReference type="InterPro" id="IPR051910">
    <property type="entry name" value="ComF/GntX_DNA_util-trans"/>
</dbReference>
<dbReference type="InterPro" id="IPR000836">
    <property type="entry name" value="PRTase_dom"/>
</dbReference>
<feature type="domain" description="Phosphoribosyltransferase" evidence="2">
    <location>
        <begin position="137"/>
        <end position="240"/>
    </location>
</feature>
<reference evidence="4" key="1">
    <citation type="submission" date="2018-02" db="EMBL/GenBank/DDBJ databases">
        <authorList>
            <person name="Hausmann B."/>
        </authorList>
    </citation>
    <scope>NUCLEOTIDE SEQUENCE [LARGE SCALE GENOMIC DNA]</scope>
    <source>
        <strain evidence="4">Peat soil MAG SbF1</strain>
    </source>
</reference>
<comment type="similarity">
    <text evidence="1">Belongs to the ComF/GntX family.</text>
</comment>
<evidence type="ECO:0000313" key="4">
    <source>
        <dbReference type="Proteomes" id="UP000238916"/>
    </source>
</evidence>
<organism evidence="3 4">
    <name type="scientific">Candidatus Desulfosporosinus infrequens</name>
    <dbReference type="NCBI Taxonomy" id="2043169"/>
    <lineage>
        <taxon>Bacteria</taxon>
        <taxon>Bacillati</taxon>
        <taxon>Bacillota</taxon>
        <taxon>Clostridia</taxon>
        <taxon>Eubacteriales</taxon>
        <taxon>Desulfitobacteriaceae</taxon>
        <taxon>Desulfosporosinus</taxon>
    </lineage>
</organism>
<dbReference type="PANTHER" id="PTHR47505">
    <property type="entry name" value="DNA UTILIZATION PROTEIN YHGH"/>
    <property type="match status" value="1"/>
</dbReference>
<dbReference type="Proteomes" id="UP000238916">
    <property type="component" value="Unassembled WGS sequence"/>
</dbReference>
<dbReference type="GO" id="GO:0016740">
    <property type="term" value="F:transferase activity"/>
    <property type="evidence" value="ECO:0007669"/>
    <property type="project" value="UniProtKB-KW"/>
</dbReference>
<proteinExistence type="inferred from homology"/>
<dbReference type="Pfam" id="PF00156">
    <property type="entry name" value="Pribosyltran"/>
    <property type="match status" value="1"/>
</dbReference>
<dbReference type="SUPFAM" id="SSF53271">
    <property type="entry name" value="PRTase-like"/>
    <property type="match status" value="1"/>
</dbReference>
<keyword evidence="3" id="KW-0808">Transferase</keyword>
<name>A0A2U3LVU2_9FIRM</name>
<accession>A0A2U3LVU2</accession>
<dbReference type="EMBL" id="OMOF01000867">
    <property type="protein sequence ID" value="SPF55966.1"/>
    <property type="molecule type" value="Genomic_DNA"/>
</dbReference>
<sequence length="247" mass="27147">MMGFWKEATKITQALWFANQQACAFCGGEQAGVICPTCTTDYLQPELERCRRCGKLILSEKLLCLDCEAGRGPKYLDQVTAWGYYSGGLKDLIQKVKFEANPRSIRAIARPFSDWAISKLPVVDGIVPVPMHATRLAERGFNQAEVISSALHWELGLPILRGVERIEPTLSQVPLSRQERLHNLKGAFGVFQPQYIEGKSVWLVDDVTTTGATLEAVAKALLGSGVVAIYGLCLAAGLEKKLVPLRD</sequence>
<evidence type="ECO:0000256" key="1">
    <source>
        <dbReference type="ARBA" id="ARBA00008007"/>
    </source>
</evidence>
<dbReference type="InterPro" id="IPR029057">
    <property type="entry name" value="PRTase-like"/>
</dbReference>
<dbReference type="PANTHER" id="PTHR47505:SF1">
    <property type="entry name" value="DNA UTILIZATION PROTEIN YHGH"/>
    <property type="match status" value="1"/>
</dbReference>
<protein>
    <submittedName>
        <fullName evidence="3">Phosphoribosyl transferase domain protein</fullName>
    </submittedName>
</protein>
<dbReference type="Gene3D" id="3.40.50.2020">
    <property type="match status" value="1"/>
</dbReference>
<evidence type="ECO:0000259" key="2">
    <source>
        <dbReference type="Pfam" id="PF00156"/>
    </source>
</evidence>
<dbReference type="CDD" id="cd06223">
    <property type="entry name" value="PRTases_typeI"/>
    <property type="match status" value="1"/>
</dbReference>